<evidence type="ECO:0000259" key="6">
    <source>
        <dbReference type="Pfam" id="PF00441"/>
    </source>
</evidence>
<dbReference type="Pfam" id="PF00441">
    <property type="entry name" value="Acyl-CoA_dh_1"/>
    <property type="match status" value="1"/>
</dbReference>
<dbReference type="Proteomes" id="UP000321548">
    <property type="component" value="Unassembled WGS sequence"/>
</dbReference>
<dbReference type="SUPFAM" id="SSF47203">
    <property type="entry name" value="Acyl-CoA dehydrogenase C-terminal domain-like"/>
    <property type="match status" value="1"/>
</dbReference>
<dbReference type="SUPFAM" id="SSF56645">
    <property type="entry name" value="Acyl-CoA dehydrogenase NM domain-like"/>
    <property type="match status" value="1"/>
</dbReference>
<evidence type="ECO:0000313" key="10">
    <source>
        <dbReference type="Proteomes" id="UP000321548"/>
    </source>
</evidence>
<feature type="domain" description="Acyl-CoA dehydrogenase/oxidase C-terminal" evidence="6">
    <location>
        <begin position="300"/>
        <end position="455"/>
    </location>
</feature>
<evidence type="ECO:0000256" key="4">
    <source>
        <dbReference type="ARBA" id="ARBA00022827"/>
    </source>
</evidence>
<dbReference type="InterPro" id="IPR041504">
    <property type="entry name" value="AidB_N"/>
</dbReference>
<feature type="region of interest" description="Disordered" evidence="5">
    <location>
        <begin position="189"/>
        <end position="211"/>
    </location>
</feature>
<reference evidence="9 10" key="1">
    <citation type="submission" date="2019-06" db="EMBL/GenBank/DDBJ databases">
        <title>Quisquiliibacterium sp. nov., isolated from a maize field.</title>
        <authorList>
            <person name="Lin S.-Y."/>
            <person name="Tsai C.-F."/>
            <person name="Young C.-C."/>
        </authorList>
    </citation>
    <scope>NUCLEOTIDE SEQUENCE [LARGE SCALE GENOMIC DNA]</scope>
    <source>
        <strain evidence="9 10">CC-CFT501</strain>
    </source>
</reference>
<organism evidence="9 10">
    <name type="scientific">Zeimonas arvi</name>
    <dbReference type="NCBI Taxonomy" id="2498847"/>
    <lineage>
        <taxon>Bacteria</taxon>
        <taxon>Pseudomonadati</taxon>
        <taxon>Pseudomonadota</taxon>
        <taxon>Betaproteobacteria</taxon>
        <taxon>Burkholderiales</taxon>
        <taxon>Burkholderiaceae</taxon>
        <taxon>Zeimonas</taxon>
    </lineage>
</organism>
<dbReference type="Pfam" id="PF02770">
    <property type="entry name" value="Acyl-CoA_dh_M"/>
    <property type="match status" value="1"/>
</dbReference>
<evidence type="ECO:0000313" key="9">
    <source>
        <dbReference type="EMBL" id="TXL68954.1"/>
    </source>
</evidence>
<gene>
    <name evidence="9" type="ORF">FHP08_00955</name>
</gene>
<dbReference type="AlphaFoldDB" id="A0A5C8P7B5"/>
<evidence type="ECO:0000259" key="8">
    <source>
        <dbReference type="Pfam" id="PF18158"/>
    </source>
</evidence>
<dbReference type="OrthoDB" id="9771038at2"/>
<dbReference type="GO" id="GO:0003995">
    <property type="term" value="F:acyl-CoA dehydrogenase activity"/>
    <property type="evidence" value="ECO:0007669"/>
    <property type="project" value="InterPro"/>
</dbReference>
<comment type="cofactor">
    <cofactor evidence="1">
        <name>FAD</name>
        <dbReference type="ChEBI" id="CHEBI:57692"/>
    </cofactor>
</comment>
<evidence type="ECO:0000256" key="1">
    <source>
        <dbReference type="ARBA" id="ARBA00001974"/>
    </source>
</evidence>
<keyword evidence="3" id="KW-0285">Flavoprotein</keyword>
<dbReference type="Pfam" id="PF18158">
    <property type="entry name" value="AidB_N"/>
    <property type="match status" value="1"/>
</dbReference>
<sequence>MLTHEVFNQPDPLADLDLFGSDRALAEAVGRVDPQACPALSALGRRLGAADTLDLGRQANAYPPMLRSFDRFGRRIDEVEFHPAWHALMGMLRAEGLHAATWTAADGSGFVGPGRKPVDSHLMRAAKYLLFSQVENGTQCPVTMTWAAIPLMAGQPALAQDWLPKLLSRDYDPRFRPLADRGSALLGMGMTEKQGGSDVRSNTTRAERAPASEFGDRWGEPFRLTGHKWFMSAPMCDGFLVLAQADGGGLSCFLVPRWLPDGRLNALHFQRLKDKLGNRSNASSEVEFDGTAAFLVGEIGRGIPTILEMASLTRLDCAIASAGMMRRAVAEALHHAARREAFGRPLARQPLMANVLADLALESESAMRWALRLAAMLDARACNPAADALLRIGTPLAKYWICRRGPALAFEAMEVLGGNGYVEEAPLARLYRELPVNSIWEGSGNVMCLDLLRALAREPGCAEALSAELAAALGRLPAYDRFASPLIERLEALRAGPAGPAERSETAALLDPFGARRLAGDLARAWQAAVMIGDAPAGVAAAFCAGRLDPTRAAGDQAFGTLPMEIDAAALVARAMPSSASS</sequence>
<dbReference type="PROSITE" id="PS00072">
    <property type="entry name" value="ACYL_COA_DH_1"/>
    <property type="match status" value="1"/>
</dbReference>
<evidence type="ECO:0000256" key="3">
    <source>
        <dbReference type="ARBA" id="ARBA00022630"/>
    </source>
</evidence>
<protein>
    <submittedName>
        <fullName evidence="9">DNA alkylation response protein</fullName>
    </submittedName>
</protein>
<dbReference type="InterPro" id="IPR036250">
    <property type="entry name" value="AcylCo_DH-like_C"/>
</dbReference>
<dbReference type="InterPro" id="IPR009100">
    <property type="entry name" value="AcylCoA_DH/oxidase_NM_dom_sf"/>
</dbReference>
<dbReference type="PANTHER" id="PTHR42707">
    <property type="entry name" value="ACYL-COA DEHYDROGENASE"/>
    <property type="match status" value="1"/>
</dbReference>
<evidence type="ECO:0000259" key="7">
    <source>
        <dbReference type="Pfam" id="PF02770"/>
    </source>
</evidence>
<dbReference type="InterPro" id="IPR006091">
    <property type="entry name" value="Acyl-CoA_Oxase/DH_mid-dom"/>
</dbReference>
<dbReference type="Gene3D" id="2.40.110.20">
    <property type="match status" value="1"/>
</dbReference>
<dbReference type="EMBL" id="VDUY01000001">
    <property type="protein sequence ID" value="TXL68954.1"/>
    <property type="molecule type" value="Genomic_DNA"/>
</dbReference>
<feature type="domain" description="Adaptive response protein AidB N-terminal" evidence="8">
    <location>
        <begin position="8"/>
        <end position="173"/>
    </location>
</feature>
<keyword evidence="10" id="KW-1185">Reference proteome</keyword>
<name>A0A5C8P7B5_9BURK</name>
<accession>A0A5C8P7B5</accession>
<comment type="similarity">
    <text evidence="2">Belongs to the acyl-CoA dehydrogenase family.</text>
</comment>
<evidence type="ECO:0000256" key="2">
    <source>
        <dbReference type="ARBA" id="ARBA00009347"/>
    </source>
</evidence>
<dbReference type="InterPro" id="IPR009075">
    <property type="entry name" value="AcylCo_DH/oxidase_C"/>
</dbReference>
<proteinExistence type="inferred from homology"/>
<feature type="domain" description="Acyl-CoA oxidase/dehydrogenase middle" evidence="7">
    <location>
        <begin position="188"/>
        <end position="290"/>
    </location>
</feature>
<dbReference type="PANTHER" id="PTHR42707:SF3">
    <property type="entry name" value="ACYL-COA DEHYDROGENASE AIDB-RELATED"/>
    <property type="match status" value="1"/>
</dbReference>
<dbReference type="Gene3D" id="6.10.250.600">
    <property type="match status" value="1"/>
</dbReference>
<dbReference type="Gene3D" id="1.20.140.10">
    <property type="entry name" value="Butyryl-CoA Dehydrogenase, subunit A, domain 3"/>
    <property type="match status" value="1"/>
</dbReference>
<dbReference type="InterPro" id="IPR052904">
    <property type="entry name" value="Acyl-CoA_dehydrogenase-like"/>
</dbReference>
<keyword evidence="4" id="KW-0274">FAD</keyword>
<dbReference type="PROSITE" id="PS00073">
    <property type="entry name" value="ACYL_COA_DH_2"/>
    <property type="match status" value="1"/>
</dbReference>
<comment type="caution">
    <text evidence="9">The sequence shown here is derived from an EMBL/GenBank/DDBJ whole genome shotgun (WGS) entry which is preliminary data.</text>
</comment>
<dbReference type="InterPro" id="IPR006089">
    <property type="entry name" value="Acyl-CoA_DH_CS"/>
</dbReference>
<evidence type="ECO:0000256" key="5">
    <source>
        <dbReference type="SAM" id="MobiDB-lite"/>
    </source>
</evidence>